<evidence type="ECO:0000256" key="1">
    <source>
        <dbReference type="SAM" id="MobiDB-lite"/>
    </source>
</evidence>
<dbReference type="InterPro" id="IPR021005">
    <property type="entry name" value="Znf_CGNR"/>
</dbReference>
<reference evidence="4" key="1">
    <citation type="journal article" date="2019" name="Int. J. Syst. Evol. Microbiol.">
        <title>The Global Catalogue of Microorganisms (GCM) 10K type strain sequencing project: providing services to taxonomists for standard genome sequencing and annotation.</title>
        <authorList>
            <consortium name="The Broad Institute Genomics Platform"/>
            <consortium name="The Broad Institute Genome Sequencing Center for Infectious Disease"/>
            <person name="Wu L."/>
            <person name="Ma J."/>
        </authorList>
    </citation>
    <scope>NUCLEOTIDE SEQUENCE [LARGE SCALE GENOMIC DNA]</scope>
    <source>
        <strain evidence="4">JCM 17441</strain>
    </source>
</reference>
<comment type="caution">
    <text evidence="3">The sequence shown here is derived from an EMBL/GenBank/DDBJ whole genome shotgun (WGS) entry which is preliminary data.</text>
</comment>
<protein>
    <submittedName>
        <fullName evidence="3">CGNR zinc finger domain-containing protein</fullName>
    </submittedName>
</protein>
<proteinExistence type="predicted"/>
<evidence type="ECO:0000313" key="4">
    <source>
        <dbReference type="Proteomes" id="UP001500620"/>
    </source>
</evidence>
<evidence type="ECO:0000313" key="3">
    <source>
        <dbReference type="EMBL" id="GAA4245282.1"/>
    </source>
</evidence>
<evidence type="ECO:0000259" key="2">
    <source>
        <dbReference type="Pfam" id="PF11706"/>
    </source>
</evidence>
<sequence length="199" mass="22084">MLFAHDTEVSLVAAAALINTSGSEELLPDPAALDAFLAPWTWTGKRTHDEEEVSAVRALRPKLRQVWGAGEDEAVDLVNAMLRESPALPQLVKHDGWDYHMHATTPDADLHVRMQVEFAMAMLDVIRMKELDRLRFCAADDCNDVVIDLSKNRSRRFCENGCGNRTNAAAYRARKADALARSARPRTPSKAAASRAEDE</sequence>
<dbReference type="PANTHER" id="PTHR35525">
    <property type="entry name" value="BLL6575 PROTEIN"/>
    <property type="match status" value="1"/>
</dbReference>
<dbReference type="Pfam" id="PF11706">
    <property type="entry name" value="zf-CGNR"/>
    <property type="match status" value="1"/>
</dbReference>
<dbReference type="EMBL" id="BAABAT010000002">
    <property type="protein sequence ID" value="GAA4245282.1"/>
    <property type="molecule type" value="Genomic_DNA"/>
</dbReference>
<dbReference type="SUPFAM" id="SSF160904">
    <property type="entry name" value="Jann2411-like"/>
    <property type="match status" value="1"/>
</dbReference>
<dbReference type="RefSeq" id="WP_345122080.1">
    <property type="nucleotide sequence ID" value="NZ_BAABAT010000002.1"/>
</dbReference>
<organism evidence="3 4">
    <name type="scientific">Dactylosporangium darangshiense</name>
    <dbReference type="NCBI Taxonomy" id="579108"/>
    <lineage>
        <taxon>Bacteria</taxon>
        <taxon>Bacillati</taxon>
        <taxon>Actinomycetota</taxon>
        <taxon>Actinomycetes</taxon>
        <taxon>Micromonosporales</taxon>
        <taxon>Micromonosporaceae</taxon>
        <taxon>Dactylosporangium</taxon>
    </lineage>
</organism>
<feature type="region of interest" description="Disordered" evidence="1">
    <location>
        <begin position="176"/>
        <end position="199"/>
    </location>
</feature>
<dbReference type="InterPro" id="IPR010852">
    <property type="entry name" value="ABATE"/>
</dbReference>
<feature type="domain" description="Zinc finger CGNR" evidence="2">
    <location>
        <begin position="133"/>
        <end position="175"/>
    </location>
</feature>
<accession>A0ABP8CZX3</accession>
<dbReference type="Proteomes" id="UP001500620">
    <property type="component" value="Unassembled WGS sequence"/>
</dbReference>
<keyword evidence="4" id="KW-1185">Reference proteome</keyword>
<gene>
    <name evidence="3" type="ORF">GCM10022255_011990</name>
</gene>
<dbReference type="Pfam" id="PF07336">
    <property type="entry name" value="ABATE"/>
    <property type="match status" value="1"/>
</dbReference>
<name>A0ABP8CZX3_9ACTN</name>
<dbReference type="InterPro" id="IPR023286">
    <property type="entry name" value="ABATE_dom_sf"/>
</dbReference>
<dbReference type="Gene3D" id="1.10.3300.10">
    <property type="entry name" value="Jann2411-like domain"/>
    <property type="match status" value="1"/>
</dbReference>
<dbReference type="PANTHER" id="PTHR35525:SF3">
    <property type="entry name" value="BLL6575 PROTEIN"/>
    <property type="match status" value="1"/>
</dbReference>